<dbReference type="SMART" id="SM01134">
    <property type="entry name" value="DeoRC"/>
    <property type="match status" value="1"/>
</dbReference>
<dbReference type="Proteomes" id="UP001597181">
    <property type="component" value="Unassembled WGS sequence"/>
</dbReference>
<dbReference type="InterPro" id="IPR050313">
    <property type="entry name" value="Carb_Metab_HTH_regulators"/>
</dbReference>
<keyword evidence="5" id="KW-0804">Transcription</keyword>
<dbReference type="PROSITE" id="PS00894">
    <property type="entry name" value="HTH_DEOR_1"/>
    <property type="match status" value="1"/>
</dbReference>
<proteinExistence type="predicted"/>
<evidence type="ECO:0000256" key="6">
    <source>
        <dbReference type="ARBA" id="ARBA00024937"/>
    </source>
</evidence>
<evidence type="ECO:0000256" key="2">
    <source>
        <dbReference type="ARBA" id="ARBA00022491"/>
    </source>
</evidence>
<dbReference type="PRINTS" id="PR00037">
    <property type="entry name" value="HTHLACR"/>
</dbReference>
<dbReference type="SMART" id="SM00420">
    <property type="entry name" value="HTH_DEOR"/>
    <property type="match status" value="1"/>
</dbReference>
<dbReference type="PROSITE" id="PS51000">
    <property type="entry name" value="HTH_DEOR_2"/>
    <property type="match status" value="1"/>
</dbReference>
<protein>
    <recommendedName>
        <fullName evidence="1">Lactose phosphotransferase system repressor</fullName>
    </recommendedName>
</protein>
<dbReference type="Gene3D" id="1.10.10.10">
    <property type="entry name" value="Winged helix-like DNA-binding domain superfamily/Winged helix DNA-binding domain"/>
    <property type="match status" value="1"/>
</dbReference>
<comment type="caution">
    <text evidence="8">The sequence shown here is derived from an EMBL/GenBank/DDBJ whole genome shotgun (WGS) entry which is preliminary data.</text>
</comment>
<dbReference type="Pfam" id="PF08220">
    <property type="entry name" value="HTH_DeoR"/>
    <property type="match status" value="1"/>
</dbReference>
<gene>
    <name evidence="8" type="ORF">ACFQ3U_05830</name>
</gene>
<dbReference type="SUPFAM" id="SSF46785">
    <property type="entry name" value="Winged helix' DNA-binding domain"/>
    <property type="match status" value="1"/>
</dbReference>
<dbReference type="InterPro" id="IPR036388">
    <property type="entry name" value="WH-like_DNA-bd_sf"/>
</dbReference>
<evidence type="ECO:0000313" key="9">
    <source>
        <dbReference type="Proteomes" id="UP001597181"/>
    </source>
</evidence>
<dbReference type="PANTHER" id="PTHR30363">
    <property type="entry name" value="HTH-TYPE TRANSCRIPTIONAL REGULATOR SRLR-RELATED"/>
    <property type="match status" value="1"/>
</dbReference>
<keyword evidence="2" id="KW-0678">Repressor</keyword>
<dbReference type="EMBL" id="JBHTLY010000002">
    <property type="protein sequence ID" value="MFD1201409.1"/>
    <property type="molecule type" value="Genomic_DNA"/>
</dbReference>
<organism evidence="8 9">
    <name type="scientific">Leucobacter albus</name>
    <dbReference type="NCBI Taxonomy" id="272210"/>
    <lineage>
        <taxon>Bacteria</taxon>
        <taxon>Bacillati</taxon>
        <taxon>Actinomycetota</taxon>
        <taxon>Actinomycetes</taxon>
        <taxon>Micrococcales</taxon>
        <taxon>Microbacteriaceae</taxon>
        <taxon>Leucobacter</taxon>
    </lineage>
</organism>
<evidence type="ECO:0000256" key="1">
    <source>
        <dbReference type="ARBA" id="ARBA00021390"/>
    </source>
</evidence>
<dbReference type="InterPro" id="IPR001034">
    <property type="entry name" value="DeoR_HTH"/>
</dbReference>
<dbReference type="PANTHER" id="PTHR30363:SF4">
    <property type="entry name" value="GLYCEROL-3-PHOSPHATE REGULON REPRESSOR"/>
    <property type="match status" value="1"/>
</dbReference>
<reference evidence="9" key="1">
    <citation type="journal article" date="2019" name="Int. J. Syst. Evol. Microbiol.">
        <title>The Global Catalogue of Microorganisms (GCM) 10K type strain sequencing project: providing services to taxonomists for standard genome sequencing and annotation.</title>
        <authorList>
            <consortium name="The Broad Institute Genomics Platform"/>
            <consortium name="The Broad Institute Genome Sequencing Center for Infectious Disease"/>
            <person name="Wu L."/>
            <person name="Ma J."/>
        </authorList>
    </citation>
    <scope>NUCLEOTIDE SEQUENCE [LARGE SCALE GENOMIC DNA]</scope>
    <source>
        <strain evidence="9">CCUG 50213</strain>
    </source>
</reference>
<dbReference type="InterPro" id="IPR018356">
    <property type="entry name" value="Tscrpt_reg_HTH_DeoR_CS"/>
</dbReference>
<dbReference type="InterPro" id="IPR037171">
    <property type="entry name" value="NagB/RpiA_transferase-like"/>
</dbReference>
<name>A0ABW3TPD0_9MICO</name>
<keyword evidence="4 8" id="KW-0238">DNA-binding</keyword>
<evidence type="ECO:0000256" key="5">
    <source>
        <dbReference type="ARBA" id="ARBA00023163"/>
    </source>
</evidence>
<dbReference type="GO" id="GO:0003677">
    <property type="term" value="F:DNA binding"/>
    <property type="evidence" value="ECO:0007669"/>
    <property type="project" value="UniProtKB-KW"/>
</dbReference>
<dbReference type="Pfam" id="PF00455">
    <property type="entry name" value="DeoRC"/>
    <property type="match status" value="1"/>
</dbReference>
<dbReference type="SUPFAM" id="SSF100950">
    <property type="entry name" value="NagB/RpiA/CoA transferase-like"/>
    <property type="match status" value="1"/>
</dbReference>
<keyword evidence="9" id="KW-1185">Reference proteome</keyword>
<dbReference type="RefSeq" id="WP_343958287.1">
    <property type="nucleotide sequence ID" value="NZ_BAAAKZ010000002.1"/>
</dbReference>
<dbReference type="InterPro" id="IPR036390">
    <property type="entry name" value="WH_DNA-bd_sf"/>
</dbReference>
<keyword evidence="3" id="KW-0805">Transcription regulation</keyword>
<feature type="domain" description="HTH deoR-type" evidence="7">
    <location>
        <begin position="9"/>
        <end position="64"/>
    </location>
</feature>
<evidence type="ECO:0000259" key="7">
    <source>
        <dbReference type="PROSITE" id="PS51000"/>
    </source>
</evidence>
<accession>A0ABW3TPD0</accession>
<comment type="function">
    <text evidence="6">Repressor of the lactose catabolism operon. Galactose-6-phosphate is the inducer.</text>
</comment>
<dbReference type="InterPro" id="IPR014036">
    <property type="entry name" value="DeoR-like_C"/>
</dbReference>
<evidence type="ECO:0000256" key="3">
    <source>
        <dbReference type="ARBA" id="ARBA00023015"/>
    </source>
</evidence>
<sequence length="253" mass="26462">MATNSTLHAEARRAEILSTINREGSAQLEDLATRLGVSAMTVRRDLDDLEAEGLLRRVRGGAVAVQGPRPFGERRETRGRAKQAIAAKAAALLPRDGAIALDASSTVGALSPALHSQPGLIVATNSLENFVSLQTAPETTPLLLGGERDRATGSFVGKLACDAAASMHYRVFFTSAAAIHPVHGTSEASLAESQVKRTLATNSASTVLCVDSSKLGSVALATTLALEDIDVLITELDPAAADLDPYRGLVEIR</sequence>
<evidence type="ECO:0000256" key="4">
    <source>
        <dbReference type="ARBA" id="ARBA00023125"/>
    </source>
</evidence>
<evidence type="ECO:0000313" key="8">
    <source>
        <dbReference type="EMBL" id="MFD1201409.1"/>
    </source>
</evidence>